<feature type="transmembrane region" description="Helical" evidence="1">
    <location>
        <begin position="7"/>
        <end position="23"/>
    </location>
</feature>
<keyword evidence="3" id="KW-1185">Reference proteome</keyword>
<accession>A0AAV6UAW2</accession>
<evidence type="ECO:0000313" key="3">
    <source>
        <dbReference type="Proteomes" id="UP000827092"/>
    </source>
</evidence>
<keyword evidence="1" id="KW-0472">Membrane</keyword>
<reference evidence="2 3" key="1">
    <citation type="journal article" date="2022" name="Nat. Ecol. Evol.">
        <title>A masculinizing supergene underlies an exaggerated male reproductive morph in a spider.</title>
        <authorList>
            <person name="Hendrickx F."/>
            <person name="De Corte Z."/>
            <person name="Sonet G."/>
            <person name="Van Belleghem S.M."/>
            <person name="Kostlbacher S."/>
            <person name="Vangestel C."/>
        </authorList>
    </citation>
    <scope>NUCLEOTIDE SEQUENCE [LARGE SCALE GENOMIC DNA]</scope>
    <source>
        <strain evidence="2">W744_W776</strain>
    </source>
</reference>
<evidence type="ECO:0000256" key="1">
    <source>
        <dbReference type="SAM" id="Phobius"/>
    </source>
</evidence>
<gene>
    <name evidence="2" type="ORF">JTE90_000783</name>
</gene>
<protein>
    <submittedName>
        <fullName evidence="2">Uncharacterized protein</fullName>
    </submittedName>
</protein>
<proteinExistence type="predicted"/>
<dbReference type="AlphaFoldDB" id="A0AAV6UAW2"/>
<dbReference type="EMBL" id="JAFNEN010000533">
    <property type="protein sequence ID" value="KAG8181131.1"/>
    <property type="molecule type" value="Genomic_DNA"/>
</dbReference>
<comment type="caution">
    <text evidence="2">The sequence shown here is derived from an EMBL/GenBank/DDBJ whole genome shotgun (WGS) entry which is preliminary data.</text>
</comment>
<feature type="transmembrane region" description="Helical" evidence="1">
    <location>
        <begin position="29"/>
        <end position="46"/>
    </location>
</feature>
<sequence>MQLQIKVVVILAIANLLYINRILPTMSSPITSMAGLVGLNVVLLFLKRFFQELSVIIETSFMFRDKSYLL</sequence>
<dbReference type="Proteomes" id="UP000827092">
    <property type="component" value="Unassembled WGS sequence"/>
</dbReference>
<organism evidence="2 3">
    <name type="scientific">Oedothorax gibbosus</name>
    <dbReference type="NCBI Taxonomy" id="931172"/>
    <lineage>
        <taxon>Eukaryota</taxon>
        <taxon>Metazoa</taxon>
        <taxon>Ecdysozoa</taxon>
        <taxon>Arthropoda</taxon>
        <taxon>Chelicerata</taxon>
        <taxon>Arachnida</taxon>
        <taxon>Araneae</taxon>
        <taxon>Araneomorphae</taxon>
        <taxon>Entelegynae</taxon>
        <taxon>Araneoidea</taxon>
        <taxon>Linyphiidae</taxon>
        <taxon>Erigoninae</taxon>
        <taxon>Oedothorax</taxon>
    </lineage>
</organism>
<keyword evidence="1" id="KW-0812">Transmembrane</keyword>
<name>A0AAV6UAW2_9ARAC</name>
<keyword evidence="1" id="KW-1133">Transmembrane helix</keyword>
<evidence type="ECO:0000313" key="2">
    <source>
        <dbReference type="EMBL" id="KAG8181131.1"/>
    </source>
</evidence>